<evidence type="ECO:0000256" key="1">
    <source>
        <dbReference type="SAM" id="MobiDB-lite"/>
    </source>
</evidence>
<evidence type="ECO:0000313" key="2">
    <source>
        <dbReference type="EMBL" id="KIW10090.1"/>
    </source>
</evidence>
<feature type="region of interest" description="Disordered" evidence="1">
    <location>
        <begin position="93"/>
        <end position="112"/>
    </location>
</feature>
<dbReference type="EMBL" id="KN847500">
    <property type="protein sequence ID" value="KIW10090.1"/>
    <property type="molecule type" value="Genomic_DNA"/>
</dbReference>
<reference evidence="2 3" key="1">
    <citation type="submission" date="2015-01" db="EMBL/GenBank/DDBJ databases">
        <title>The Genome Sequence of Exophiala spinifera CBS89968.</title>
        <authorList>
            <consortium name="The Broad Institute Genomics Platform"/>
            <person name="Cuomo C."/>
            <person name="de Hoog S."/>
            <person name="Gorbushina A."/>
            <person name="Stielow B."/>
            <person name="Teixiera M."/>
            <person name="Abouelleil A."/>
            <person name="Chapman S.B."/>
            <person name="Priest M."/>
            <person name="Young S.K."/>
            <person name="Wortman J."/>
            <person name="Nusbaum C."/>
            <person name="Birren B."/>
        </authorList>
    </citation>
    <scope>NUCLEOTIDE SEQUENCE [LARGE SCALE GENOMIC DNA]</scope>
    <source>
        <strain evidence="2 3">CBS 89968</strain>
    </source>
</reference>
<dbReference type="PANTHER" id="PTHR37540:SF5">
    <property type="entry name" value="TRANSCRIPTION FACTOR DOMAIN-CONTAINING PROTEIN"/>
    <property type="match status" value="1"/>
</dbReference>
<organism evidence="2 3">
    <name type="scientific">Exophiala spinifera</name>
    <dbReference type="NCBI Taxonomy" id="91928"/>
    <lineage>
        <taxon>Eukaryota</taxon>
        <taxon>Fungi</taxon>
        <taxon>Dikarya</taxon>
        <taxon>Ascomycota</taxon>
        <taxon>Pezizomycotina</taxon>
        <taxon>Eurotiomycetes</taxon>
        <taxon>Chaetothyriomycetidae</taxon>
        <taxon>Chaetothyriales</taxon>
        <taxon>Herpotrichiellaceae</taxon>
        <taxon>Exophiala</taxon>
    </lineage>
</organism>
<name>A0A0D2AUD8_9EURO</name>
<gene>
    <name evidence="2" type="ORF">PV08_11050</name>
</gene>
<dbReference type="GeneID" id="27338133"/>
<protein>
    <recommendedName>
        <fullName evidence="4">Transcription factor domain-containing protein</fullName>
    </recommendedName>
</protein>
<dbReference type="STRING" id="91928.A0A0D2AUD8"/>
<proteinExistence type="predicted"/>
<keyword evidence="3" id="KW-1185">Reference proteome</keyword>
<dbReference type="RefSeq" id="XP_016230306.1">
    <property type="nucleotide sequence ID" value="XM_016385362.1"/>
</dbReference>
<dbReference type="PANTHER" id="PTHR37540">
    <property type="entry name" value="TRANSCRIPTION FACTOR (ACR-2), PUTATIVE-RELATED-RELATED"/>
    <property type="match status" value="1"/>
</dbReference>
<dbReference type="HOGENOM" id="CLU_015771_4_1_1"/>
<dbReference type="Proteomes" id="UP000053328">
    <property type="component" value="Unassembled WGS sequence"/>
</dbReference>
<dbReference type="AlphaFoldDB" id="A0A0D2AUD8"/>
<evidence type="ECO:0000313" key="3">
    <source>
        <dbReference type="Proteomes" id="UP000053328"/>
    </source>
</evidence>
<dbReference type="VEuPathDB" id="FungiDB:PV08_11050"/>
<sequence length="604" mass="67849">MTLDAETTIIGTRGMIRNLAGNDWRGISDPKKRKLLQNRLNQQRYRDVDPLMHAPVLVLDKANASADGSNLAGAEERQRQAKVAKAFGYHLSSKTRHTQGSQNDRDRSIPRENLPVSVSPGLAFDAFVDPAVREVLLFARNTLCPRFSSASRIGQYSGFTHPLSEIWFDRVLTVPMMRKAVIIGACIDLELLSSRRYSSMILSTVVELSRQVRILISQLPLSQQLEDGGHKQEKSRRPIGNAGVELQSVQAEQKIPDDLLFAVMHLVKAACPNILSGRLSLDPPGAGNNLFGLFTPPLFLQQLQFLHIWGRSCPYQQAQGLFDGQAEVHHSALEYLVSLKGGLKNVRTPGFADSLHLFDVLGSAKRLTRPKFELPQRSYWMVEHLQSLKKAHGQRFGGLRSILGESTLVEILQDLDILSSWASLALTSDEPQQQGANLPVVHLHGKHSPSTEDLISLRNFVEYRLLSYSPESDNVLECVVQTAALIFMHGVIFPLPSQPTRKELLTRMIENIYTHDNLFGNGIYSLDYNLFMIWVLTMGVMATSDKDVLERSFFVERLASLSNEMGFLSWQDFDNVLKVYYWVEWGCQAGGLEVWRMISGRVVR</sequence>
<accession>A0A0D2AUD8</accession>
<dbReference type="OrthoDB" id="3469466at2759"/>
<evidence type="ECO:0008006" key="4">
    <source>
        <dbReference type="Google" id="ProtNLM"/>
    </source>
</evidence>